<keyword evidence="2" id="KW-1185">Reference proteome</keyword>
<proteinExistence type="predicted"/>
<accession>A0A951MFE0</accession>
<comment type="caution">
    <text evidence="1">The sequence shown here is derived from an EMBL/GenBank/DDBJ whole genome shotgun (WGS) entry which is preliminary data.</text>
</comment>
<evidence type="ECO:0000313" key="2">
    <source>
        <dbReference type="Proteomes" id="UP000727490"/>
    </source>
</evidence>
<name>A0A951MFE0_9BACT</name>
<dbReference type="PROSITE" id="PS51257">
    <property type="entry name" value="PROKAR_LIPOPROTEIN"/>
    <property type="match status" value="1"/>
</dbReference>
<dbReference type="AlphaFoldDB" id="A0A951MFE0"/>
<dbReference type="EMBL" id="RPHB01000005">
    <property type="protein sequence ID" value="MBW3468486.1"/>
    <property type="molecule type" value="Genomic_DNA"/>
</dbReference>
<gene>
    <name evidence="1" type="ORF">EGN73_11785</name>
</gene>
<dbReference type="RefSeq" id="WP_219289867.1">
    <property type="nucleotide sequence ID" value="NZ_RPHB01000005.1"/>
</dbReference>
<organism evidence="1 2">
    <name type="scientific">Arthrospiribacter ruber</name>
    <dbReference type="NCBI Taxonomy" id="2487934"/>
    <lineage>
        <taxon>Bacteria</taxon>
        <taxon>Pseudomonadati</taxon>
        <taxon>Bacteroidota</taxon>
        <taxon>Cytophagia</taxon>
        <taxon>Cytophagales</taxon>
        <taxon>Cyclobacteriaceae</taxon>
        <taxon>Arthrospiribacter</taxon>
    </lineage>
</organism>
<sequence>MNKWIWVVFLVILSACVETENPRTDFGQDFQPLRVGLFWIYEVDETIVFGEGDEEHSTYFLRDQIEYSFQNAAGEEVFVVKREKSEDLDFWVGQGNYSLQIRRNALIRQFENQKTVPLVFPVETGKSWDAMVYNSSNPDEYRVSFMGNVTVGEQTFQRSVKILQEEDDDEITFRDNRYEVFTRGIGMVEQYYEVFTYCSRNDCLGEMIVNSGRKTHLKISVYGG</sequence>
<dbReference type="Proteomes" id="UP000727490">
    <property type="component" value="Unassembled WGS sequence"/>
</dbReference>
<evidence type="ECO:0000313" key="1">
    <source>
        <dbReference type="EMBL" id="MBW3468486.1"/>
    </source>
</evidence>
<protein>
    <recommendedName>
        <fullName evidence="3">Lipoprotein</fullName>
    </recommendedName>
</protein>
<evidence type="ECO:0008006" key="3">
    <source>
        <dbReference type="Google" id="ProtNLM"/>
    </source>
</evidence>
<reference evidence="1 2" key="1">
    <citation type="journal article" date="2020" name="Syst. Appl. Microbiol.">
        <title>Arthrospiribacter ruber gen. nov., sp. nov., a novel bacterium isolated from Arthrospira cultures.</title>
        <authorList>
            <person name="Waleron M."/>
            <person name="Misztak A."/>
            <person name="Waleron M.M."/>
            <person name="Furmaniak M."/>
            <person name="Mrozik A."/>
            <person name="Waleron K."/>
        </authorList>
    </citation>
    <scope>NUCLEOTIDE SEQUENCE [LARGE SCALE GENOMIC DNA]</scope>
    <source>
        <strain evidence="1 2">DPMB0001</strain>
    </source>
</reference>